<dbReference type="AlphaFoldDB" id="J3JLJ8"/>
<evidence type="ECO:0000256" key="1">
    <source>
        <dbReference type="ARBA" id="ARBA00023015"/>
    </source>
</evidence>
<dbReference type="SMART" id="SM00420">
    <property type="entry name" value="HTH_DEOR"/>
    <property type="match status" value="1"/>
</dbReference>
<keyword evidence="2" id="KW-0238">DNA-binding</keyword>
<dbReference type="PROSITE" id="PS00894">
    <property type="entry name" value="HTH_DEOR_1"/>
    <property type="match status" value="1"/>
</dbReference>
<dbReference type="InterPro" id="IPR036388">
    <property type="entry name" value="WH-like_DNA-bd_sf"/>
</dbReference>
<proteinExistence type="predicted"/>
<name>J3JLJ8_ACTNH</name>
<dbReference type="GO" id="GO:0003677">
    <property type="term" value="F:DNA binding"/>
    <property type="evidence" value="ECO:0007669"/>
    <property type="project" value="UniProtKB-KW"/>
</dbReference>
<dbReference type="InterPro" id="IPR001034">
    <property type="entry name" value="DeoR_HTH"/>
</dbReference>
<dbReference type="GO" id="GO:0003700">
    <property type="term" value="F:DNA-binding transcription factor activity"/>
    <property type="evidence" value="ECO:0007669"/>
    <property type="project" value="InterPro"/>
</dbReference>
<comment type="caution">
    <text evidence="5">The sequence shown here is derived from an EMBL/GenBank/DDBJ whole genome shotgun (WGS) entry which is preliminary data.</text>
</comment>
<dbReference type="InterPro" id="IPR036390">
    <property type="entry name" value="WH_DNA-bd_sf"/>
</dbReference>
<evidence type="ECO:0000256" key="2">
    <source>
        <dbReference type="ARBA" id="ARBA00023125"/>
    </source>
</evidence>
<evidence type="ECO:0000256" key="3">
    <source>
        <dbReference type="ARBA" id="ARBA00023163"/>
    </source>
</evidence>
<dbReference type="Proteomes" id="UP000007814">
    <property type="component" value="Unassembled WGS sequence"/>
</dbReference>
<keyword evidence="1" id="KW-0805">Transcription regulation</keyword>
<accession>J3JLJ8</accession>
<evidence type="ECO:0000313" key="5">
    <source>
        <dbReference type="EMBL" id="EJN86246.1"/>
    </source>
</evidence>
<dbReference type="EMBL" id="ALJK01000005">
    <property type="protein sequence ID" value="EJN86246.1"/>
    <property type="molecule type" value="Genomic_DNA"/>
</dbReference>
<keyword evidence="3" id="KW-0804">Transcription</keyword>
<dbReference type="Gene3D" id="1.10.10.10">
    <property type="entry name" value="Winged helix-like DNA-binding domain superfamily/Winged helix DNA-binding domain"/>
    <property type="match status" value="1"/>
</dbReference>
<gene>
    <name evidence="5" type="ORF">HMPREF1129_1170</name>
</gene>
<protein>
    <submittedName>
        <fullName evidence="5">Transcriptional regulator, DeoR family</fullName>
    </submittedName>
</protein>
<feature type="non-terminal residue" evidence="5">
    <location>
        <position position="53"/>
    </location>
</feature>
<dbReference type="InterPro" id="IPR018356">
    <property type="entry name" value="Tscrpt_reg_HTH_DeoR_CS"/>
</dbReference>
<evidence type="ECO:0000313" key="6">
    <source>
        <dbReference type="Proteomes" id="UP000007814"/>
    </source>
</evidence>
<sequence>MSDSPHERRRTILRALSPTTVHSVQALSRLTGVSVITIRRDLTELAHEGLVTR</sequence>
<evidence type="ECO:0000259" key="4">
    <source>
        <dbReference type="PROSITE" id="PS51000"/>
    </source>
</evidence>
<feature type="domain" description="HTH deoR-type" evidence="4">
    <location>
        <begin position="5"/>
        <end position="53"/>
    </location>
</feature>
<dbReference type="PROSITE" id="PS51000">
    <property type="entry name" value="HTH_DEOR_2"/>
    <property type="match status" value="1"/>
</dbReference>
<organism evidence="5 6">
    <name type="scientific">Actinomyces naeslundii (strain ATCC 12104 / DSM 43013 / CCUG 2238 / JCM 8349 / NCTC 10301 / Howell 279)</name>
    <dbReference type="NCBI Taxonomy" id="1115803"/>
    <lineage>
        <taxon>Bacteria</taxon>
        <taxon>Bacillati</taxon>
        <taxon>Actinomycetota</taxon>
        <taxon>Actinomycetes</taxon>
        <taxon>Actinomycetales</taxon>
        <taxon>Actinomycetaceae</taxon>
        <taxon>Actinomyces</taxon>
    </lineage>
</organism>
<reference evidence="5 6" key="1">
    <citation type="submission" date="2012-07" db="EMBL/GenBank/DDBJ databases">
        <authorList>
            <person name="Durkin A.S."/>
            <person name="McCorrison J."/>
            <person name="Torralba M."/>
            <person name="Gillis M."/>
            <person name="Methe B."/>
            <person name="Sutton G."/>
            <person name="Nelson K.E."/>
        </authorList>
    </citation>
    <scope>NUCLEOTIDE SEQUENCE [LARGE SCALE GENOMIC DNA]</scope>
    <source>
        <strain evidence="6">ATCC 12104 / DSM 43013 / CCUG 2238 / JCM 8349 / NCTC 10301 / Howell 279</strain>
    </source>
</reference>
<dbReference type="Pfam" id="PF08220">
    <property type="entry name" value="HTH_DeoR"/>
    <property type="match status" value="1"/>
</dbReference>
<dbReference type="SUPFAM" id="SSF46785">
    <property type="entry name" value="Winged helix' DNA-binding domain"/>
    <property type="match status" value="1"/>
</dbReference>